<dbReference type="CDD" id="cd04590">
    <property type="entry name" value="CBS_pair_CorC_HlyC_assoc"/>
    <property type="match status" value="1"/>
</dbReference>
<dbReference type="InterPro" id="IPR046342">
    <property type="entry name" value="CBS_dom_sf"/>
</dbReference>
<evidence type="ECO:0000256" key="3">
    <source>
        <dbReference type="ARBA" id="ARBA00022475"/>
    </source>
</evidence>
<sequence>MSLLTIALLLALFFSVLLSAFLSGSETAITATSKARIVSKIKKGSRRADYVLKILNQKNSVISSLLLSNNLVNILATSLATAFFYDLFGISGIFYSTLLMTFVLVIFAEVLPKTYSINKPTRTALTISPIIFYLNKILFPFVYLINFIVNLFFKKKEQDTSIKDEQSEEELEGVIDLYKTSNPDYEREKEMLQSILQLNDTTVEEVFTHRKNIYSIDSSLETPDLINKINNSHFTRIPFWKENPENIIGLLNVRSLNIDLSTSDSSKELIFEKINKPWFIPETTNLLDQLVEFKKRKEHLAFVVDEYGELLGLITLEDIIEEIVGEIVDEIDIPSNEFYINNRGVIITNGENNLKELYKHFDLNPPESESSTIAGYIMENTKKIPLYGEITKDNFFSYKILSHSRKQISTVEIARINL</sequence>
<dbReference type="InterPro" id="IPR044751">
    <property type="entry name" value="Ion_transp-like_CBS"/>
</dbReference>
<dbReference type="InterPro" id="IPR005170">
    <property type="entry name" value="Transptr-assoc_dom"/>
</dbReference>
<dbReference type="InterPro" id="IPR016169">
    <property type="entry name" value="FAD-bd_PCMH_sub2"/>
</dbReference>
<comment type="similarity">
    <text evidence="2">Belongs to the UPF0053 family.</text>
</comment>
<dbReference type="Gene3D" id="3.30.465.10">
    <property type="match status" value="1"/>
</dbReference>
<evidence type="ECO:0000256" key="7">
    <source>
        <dbReference type="ARBA" id="ARBA00023122"/>
    </source>
</evidence>
<feature type="domain" description="CBS" evidence="10">
    <location>
        <begin position="271"/>
        <end position="330"/>
    </location>
</feature>
<keyword evidence="3" id="KW-1003">Cell membrane</keyword>
<dbReference type="SUPFAM" id="SSF56176">
    <property type="entry name" value="FAD-binding/transporter-associated domain-like"/>
    <property type="match status" value="1"/>
</dbReference>
<dbReference type="PROSITE" id="PS51846">
    <property type="entry name" value="CNNM"/>
    <property type="match status" value="1"/>
</dbReference>
<feature type="transmembrane region" description="Helical" evidence="9">
    <location>
        <begin position="61"/>
        <end position="85"/>
    </location>
</feature>
<name>A0A381YKH0_9ZZZZ</name>
<dbReference type="InterPro" id="IPR000644">
    <property type="entry name" value="CBS_dom"/>
</dbReference>
<evidence type="ECO:0000256" key="4">
    <source>
        <dbReference type="ARBA" id="ARBA00022692"/>
    </source>
</evidence>
<reference evidence="12" key="1">
    <citation type="submission" date="2018-05" db="EMBL/GenBank/DDBJ databases">
        <authorList>
            <person name="Lanie J.A."/>
            <person name="Ng W.-L."/>
            <person name="Kazmierczak K.M."/>
            <person name="Andrzejewski T.M."/>
            <person name="Davidsen T.M."/>
            <person name="Wayne K.J."/>
            <person name="Tettelin H."/>
            <person name="Glass J.I."/>
            <person name="Rusch D."/>
            <person name="Podicherti R."/>
            <person name="Tsui H.-C.T."/>
            <person name="Winkler M.E."/>
        </authorList>
    </citation>
    <scope>NUCLEOTIDE SEQUENCE</scope>
</reference>
<dbReference type="PANTHER" id="PTHR22777">
    <property type="entry name" value="HEMOLYSIN-RELATED"/>
    <property type="match status" value="1"/>
</dbReference>
<dbReference type="Pfam" id="PF03471">
    <property type="entry name" value="CorC_HlyC"/>
    <property type="match status" value="1"/>
</dbReference>
<keyword evidence="8 9" id="KW-0472">Membrane</keyword>
<evidence type="ECO:0000256" key="2">
    <source>
        <dbReference type="ARBA" id="ARBA00006337"/>
    </source>
</evidence>
<proteinExistence type="inferred from homology"/>
<evidence type="ECO:0000256" key="1">
    <source>
        <dbReference type="ARBA" id="ARBA00004651"/>
    </source>
</evidence>
<feature type="transmembrane region" description="Helical" evidence="9">
    <location>
        <begin position="130"/>
        <end position="153"/>
    </location>
</feature>
<evidence type="ECO:0000256" key="9">
    <source>
        <dbReference type="SAM" id="Phobius"/>
    </source>
</evidence>
<feature type="domain" description="CNNM transmembrane" evidence="11">
    <location>
        <begin position="1"/>
        <end position="191"/>
    </location>
</feature>
<organism evidence="12">
    <name type="scientific">marine metagenome</name>
    <dbReference type="NCBI Taxonomy" id="408172"/>
    <lineage>
        <taxon>unclassified sequences</taxon>
        <taxon>metagenomes</taxon>
        <taxon>ecological metagenomes</taxon>
    </lineage>
</organism>
<evidence type="ECO:0008006" key="13">
    <source>
        <dbReference type="Google" id="ProtNLM"/>
    </source>
</evidence>
<dbReference type="Pfam" id="PF01595">
    <property type="entry name" value="CNNM"/>
    <property type="match status" value="1"/>
</dbReference>
<dbReference type="InterPro" id="IPR002550">
    <property type="entry name" value="CNNM"/>
</dbReference>
<dbReference type="Pfam" id="PF00571">
    <property type="entry name" value="CBS"/>
    <property type="match status" value="1"/>
</dbReference>
<evidence type="ECO:0000256" key="8">
    <source>
        <dbReference type="ARBA" id="ARBA00023136"/>
    </source>
</evidence>
<dbReference type="InterPro" id="IPR036318">
    <property type="entry name" value="FAD-bd_PCMH-like_sf"/>
</dbReference>
<evidence type="ECO:0000313" key="12">
    <source>
        <dbReference type="EMBL" id="SVA77524.1"/>
    </source>
</evidence>
<keyword evidence="4 9" id="KW-0812">Transmembrane</keyword>
<dbReference type="GO" id="GO:0050660">
    <property type="term" value="F:flavin adenine dinucleotide binding"/>
    <property type="evidence" value="ECO:0007669"/>
    <property type="project" value="InterPro"/>
</dbReference>
<comment type="subcellular location">
    <subcellularLocation>
        <location evidence="1">Cell membrane</location>
        <topology evidence="1">Multi-pass membrane protein</topology>
    </subcellularLocation>
</comment>
<keyword evidence="5" id="KW-0677">Repeat</keyword>
<dbReference type="PANTHER" id="PTHR22777:SF32">
    <property type="entry name" value="UPF0053 INNER MEMBRANE PROTEIN YFJD"/>
    <property type="match status" value="1"/>
</dbReference>
<evidence type="ECO:0000256" key="6">
    <source>
        <dbReference type="ARBA" id="ARBA00022989"/>
    </source>
</evidence>
<dbReference type="FunFam" id="3.10.580.10:FF:000002">
    <property type="entry name" value="Magnesium/cobalt efflux protein CorC"/>
    <property type="match status" value="1"/>
</dbReference>
<dbReference type="EMBL" id="UINC01018453">
    <property type="protein sequence ID" value="SVA77524.1"/>
    <property type="molecule type" value="Genomic_DNA"/>
</dbReference>
<feature type="transmembrane region" description="Helical" evidence="9">
    <location>
        <begin position="92"/>
        <end position="110"/>
    </location>
</feature>
<evidence type="ECO:0000259" key="11">
    <source>
        <dbReference type="PROSITE" id="PS51846"/>
    </source>
</evidence>
<accession>A0A381YKH0</accession>
<keyword evidence="7" id="KW-0129">CBS domain</keyword>
<dbReference type="SUPFAM" id="SSF54631">
    <property type="entry name" value="CBS-domain pair"/>
    <property type="match status" value="1"/>
</dbReference>
<evidence type="ECO:0000256" key="5">
    <source>
        <dbReference type="ARBA" id="ARBA00022737"/>
    </source>
</evidence>
<dbReference type="PROSITE" id="PS51371">
    <property type="entry name" value="CBS"/>
    <property type="match status" value="1"/>
</dbReference>
<dbReference type="GO" id="GO:0005886">
    <property type="term" value="C:plasma membrane"/>
    <property type="evidence" value="ECO:0007669"/>
    <property type="project" value="UniProtKB-SubCell"/>
</dbReference>
<dbReference type="SMART" id="SM01091">
    <property type="entry name" value="CorC_HlyC"/>
    <property type="match status" value="1"/>
</dbReference>
<gene>
    <name evidence="12" type="ORF">METZ01_LOCUS130378</name>
</gene>
<protein>
    <recommendedName>
        <fullName evidence="13">CNNM transmembrane domain-containing protein</fullName>
    </recommendedName>
</protein>
<dbReference type="Gene3D" id="3.10.580.10">
    <property type="entry name" value="CBS-domain"/>
    <property type="match status" value="1"/>
</dbReference>
<evidence type="ECO:0000259" key="10">
    <source>
        <dbReference type="PROSITE" id="PS51371"/>
    </source>
</evidence>
<dbReference type="AlphaFoldDB" id="A0A381YKH0"/>
<keyword evidence="6 9" id="KW-1133">Transmembrane helix</keyword>